<comment type="caution">
    <text evidence="1">The sequence shown here is derived from an EMBL/GenBank/DDBJ whole genome shotgun (WGS) entry which is preliminary data.</text>
</comment>
<gene>
    <name evidence="1" type="ORF">FRX31_017138</name>
</gene>
<dbReference type="OrthoDB" id="10262326at2759"/>
<keyword evidence="2" id="KW-1185">Reference proteome</keyword>
<evidence type="ECO:0000313" key="2">
    <source>
        <dbReference type="Proteomes" id="UP000554482"/>
    </source>
</evidence>
<dbReference type="Proteomes" id="UP000554482">
    <property type="component" value="Unassembled WGS sequence"/>
</dbReference>
<sequence length="52" mass="5920">HPSSVFVRDTYTYFARTVLLLVGILEISGPCRRSFSELTGIFQNSFQKGHRS</sequence>
<proteinExistence type="predicted"/>
<protein>
    <submittedName>
        <fullName evidence="1">Uncharacterized protein</fullName>
    </submittedName>
</protein>
<name>A0A7J6WA65_THATH</name>
<reference evidence="1 2" key="1">
    <citation type="submission" date="2020-06" db="EMBL/GenBank/DDBJ databases">
        <title>Transcriptomic and genomic resources for Thalictrum thalictroides and T. hernandezii: Facilitating candidate gene discovery in an emerging model plant lineage.</title>
        <authorList>
            <person name="Arias T."/>
            <person name="Riano-Pachon D.M."/>
            <person name="Di Stilio V.S."/>
        </authorList>
    </citation>
    <scope>NUCLEOTIDE SEQUENCE [LARGE SCALE GENOMIC DNA]</scope>
    <source>
        <strain evidence="2">cv. WT478/WT964</strain>
        <tissue evidence="1">Leaves</tissue>
    </source>
</reference>
<dbReference type="AlphaFoldDB" id="A0A7J6WA65"/>
<dbReference type="EMBL" id="JABWDY010020275">
    <property type="protein sequence ID" value="KAF5193275.1"/>
    <property type="molecule type" value="Genomic_DNA"/>
</dbReference>
<accession>A0A7J6WA65</accession>
<organism evidence="1 2">
    <name type="scientific">Thalictrum thalictroides</name>
    <name type="common">Rue-anemone</name>
    <name type="synonym">Anemone thalictroides</name>
    <dbReference type="NCBI Taxonomy" id="46969"/>
    <lineage>
        <taxon>Eukaryota</taxon>
        <taxon>Viridiplantae</taxon>
        <taxon>Streptophyta</taxon>
        <taxon>Embryophyta</taxon>
        <taxon>Tracheophyta</taxon>
        <taxon>Spermatophyta</taxon>
        <taxon>Magnoliopsida</taxon>
        <taxon>Ranunculales</taxon>
        <taxon>Ranunculaceae</taxon>
        <taxon>Thalictroideae</taxon>
        <taxon>Thalictrum</taxon>
    </lineage>
</organism>
<evidence type="ECO:0000313" key="1">
    <source>
        <dbReference type="EMBL" id="KAF5193275.1"/>
    </source>
</evidence>
<feature type="non-terminal residue" evidence="1">
    <location>
        <position position="1"/>
    </location>
</feature>